<evidence type="ECO:0000256" key="4">
    <source>
        <dbReference type="ARBA" id="ARBA00022963"/>
    </source>
</evidence>
<comment type="function">
    <text evidence="7">Putative phospholipase.</text>
</comment>
<dbReference type="Pfam" id="PF04916">
    <property type="entry name" value="Phospholip_B"/>
    <property type="match status" value="1"/>
</dbReference>
<keyword evidence="5 7" id="KW-0443">Lipid metabolism</keyword>
<evidence type="ECO:0000256" key="2">
    <source>
        <dbReference type="ARBA" id="ARBA00022729"/>
    </source>
</evidence>
<keyword evidence="8" id="KW-0472">Membrane</keyword>
<dbReference type="EMBL" id="GFXV01004858">
    <property type="protein sequence ID" value="MBW16663.1"/>
    <property type="molecule type" value="Transcribed_RNA"/>
</dbReference>
<protein>
    <recommendedName>
        <fullName evidence="7">Phospholipase B-like</fullName>
        <ecNumber evidence="7">3.1.1.-</ecNumber>
    </recommendedName>
</protein>
<dbReference type="InterPro" id="IPR007000">
    <property type="entry name" value="PLipase_B-like"/>
</dbReference>
<proteinExistence type="inferred from homology"/>
<accession>A0A2H8TR49</accession>
<keyword evidence="6" id="KW-0325">Glycoprotein</keyword>
<gene>
    <name evidence="9" type="primary">lama_4</name>
</gene>
<dbReference type="PANTHER" id="PTHR12370:SF3">
    <property type="entry name" value="PHOSPHOLIPASE B-LIKE 2-RELATED"/>
    <property type="match status" value="1"/>
</dbReference>
<dbReference type="GO" id="GO:0005576">
    <property type="term" value="C:extracellular region"/>
    <property type="evidence" value="ECO:0007669"/>
    <property type="project" value="TreeGrafter"/>
</dbReference>
<dbReference type="GO" id="GO:0009395">
    <property type="term" value="P:phospholipid catabolic process"/>
    <property type="evidence" value="ECO:0007669"/>
    <property type="project" value="TreeGrafter"/>
</dbReference>
<comment type="similarity">
    <text evidence="1 7">Belongs to the phospholipase B-like family.</text>
</comment>
<dbReference type="Gene3D" id="3.60.60.30">
    <property type="match status" value="1"/>
</dbReference>
<dbReference type="PANTHER" id="PTHR12370">
    <property type="entry name" value="PHOSPHOLIPASE B-RELATED"/>
    <property type="match status" value="1"/>
</dbReference>
<organism evidence="9">
    <name type="scientific">Melanaphis sacchari</name>
    <dbReference type="NCBI Taxonomy" id="742174"/>
    <lineage>
        <taxon>Eukaryota</taxon>
        <taxon>Metazoa</taxon>
        <taxon>Ecdysozoa</taxon>
        <taxon>Arthropoda</taxon>
        <taxon>Hexapoda</taxon>
        <taxon>Insecta</taxon>
        <taxon>Pterygota</taxon>
        <taxon>Neoptera</taxon>
        <taxon>Paraneoptera</taxon>
        <taxon>Hemiptera</taxon>
        <taxon>Sternorrhyncha</taxon>
        <taxon>Aphidomorpha</taxon>
        <taxon>Aphidoidea</taxon>
        <taxon>Aphididae</taxon>
        <taxon>Aphidini</taxon>
        <taxon>Melanaphis</taxon>
    </lineage>
</organism>
<keyword evidence="2" id="KW-0732">Signal</keyword>
<evidence type="ECO:0000256" key="1">
    <source>
        <dbReference type="ARBA" id="ARBA00007835"/>
    </source>
</evidence>
<keyword evidence="8" id="KW-0812">Transmembrane</keyword>
<reference evidence="9" key="1">
    <citation type="submission" date="2017-10" db="EMBL/GenBank/DDBJ databases">
        <title>Transcriptome Assembly of Sugarcane Aphid Adults.</title>
        <authorList>
            <person name="Scully E.D."/>
            <person name="Palmer N.A."/>
            <person name="Geib S.M."/>
            <person name="Sarath G."/>
            <person name="Sattler S.E."/>
        </authorList>
    </citation>
    <scope>NUCLEOTIDE SEQUENCE</scope>
    <source>
        <tissue evidence="9">Whole body</tissue>
    </source>
</reference>
<feature type="transmembrane region" description="Helical" evidence="8">
    <location>
        <begin position="13"/>
        <end position="33"/>
    </location>
</feature>
<keyword evidence="8" id="KW-1133">Transmembrane helix</keyword>
<dbReference type="OrthoDB" id="419508at2759"/>
<name>A0A2H8TR49_9HEMI</name>
<evidence type="ECO:0000256" key="3">
    <source>
        <dbReference type="ARBA" id="ARBA00022801"/>
    </source>
</evidence>
<dbReference type="GO" id="GO:0004620">
    <property type="term" value="F:phospholipase activity"/>
    <property type="evidence" value="ECO:0007669"/>
    <property type="project" value="InterPro"/>
</dbReference>
<keyword evidence="4 7" id="KW-0442">Lipid degradation</keyword>
<sequence length="600" mass="68162">MLKVVGASWAQTQLSWCLIIAITLLGLLAFYFGGTIRNEYDGKYAATAFWSKEFGMRIDFCGQNNDPLKVRKGVARAYYRPDLSENGWAVLEIETQAEYPDYVQAKAAGYLEGSLTWRMIYWHWKNTVENTCIGRKAFCDRLRKYLEENADEIKQTAKRRGELDPFWHQVNMFYTQLKALEDGWRFGVKRSRQDIDIPSVDFLWMNIMPDLKNFEQKFNASKDFNPNKPSISSTLIKIIDNDPIDFVLAQSASGYYESMLRIQKRYNFGFHETESDDSALVNGKIIEFTSYPGSVYSQDDFYKVTKKGSKIETTVVGTELQNNNRQLWEKIMKKDQVLLGARVMAANRLASNSKKWYEVFSRNNSGTGNKQWLIISTNSTSIAFGVVEQMPGIVSYEELSKKLLSTGYWISNNIPSLKETVYMSGADGRDADQPVANILRDGQRNVTDMGTLVDLMRGTEMSLIGRTDLLGVKTNAVFRLFANQSFVEQLIAANRLRSADAAAPLRADDRTTIVTTNQLPPSAVSADKSNTDKYFTGIVDLKVTSAYMSGYFAASGPPFTEDHAKVEPFRWSESPIRHLPHYGHPDVWDFEVEGIGWVWT</sequence>
<evidence type="ECO:0000313" key="9">
    <source>
        <dbReference type="EMBL" id="MBW16663.1"/>
    </source>
</evidence>
<evidence type="ECO:0000256" key="7">
    <source>
        <dbReference type="RuleBase" id="RU364138"/>
    </source>
</evidence>
<keyword evidence="3 7" id="KW-0378">Hydrolase</keyword>
<dbReference type="EC" id="3.1.1.-" evidence="7"/>
<dbReference type="AlphaFoldDB" id="A0A2H8TR49"/>
<evidence type="ECO:0000256" key="6">
    <source>
        <dbReference type="ARBA" id="ARBA00023180"/>
    </source>
</evidence>
<evidence type="ECO:0000256" key="5">
    <source>
        <dbReference type="ARBA" id="ARBA00023098"/>
    </source>
</evidence>
<evidence type="ECO:0000256" key="8">
    <source>
        <dbReference type="SAM" id="Phobius"/>
    </source>
</evidence>